<dbReference type="Proteomes" id="UP001548832">
    <property type="component" value="Unassembled WGS sequence"/>
</dbReference>
<gene>
    <name evidence="1" type="ORF">ABVQ20_01765</name>
</gene>
<comment type="caution">
    <text evidence="1">The sequence shown here is derived from an EMBL/GenBank/DDBJ whole genome shotgun (WGS) entry which is preliminary data.</text>
</comment>
<dbReference type="Gene3D" id="3.40.50.1110">
    <property type="entry name" value="SGNH hydrolase"/>
    <property type="match status" value="1"/>
</dbReference>
<dbReference type="RefSeq" id="WP_354457781.1">
    <property type="nucleotide sequence ID" value="NZ_JBEWSZ010000001.1"/>
</dbReference>
<evidence type="ECO:0000313" key="2">
    <source>
        <dbReference type="Proteomes" id="UP001548832"/>
    </source>
</evidence>
<proteinExistence type="predicted"/>
<keyword evidence="1" id="KW-0378">Hydrolase</keyword>
<name>A0ABV2D6N9_9HYPH</name>
<sequence>MNEDMIPGVVSDRINADIAQRTADHQKDMARLRMAQDRAAKSVMKMSVNQPLVMLSSGDSWFDYPLVDNGPFLGQTDIIAQLQTMGASPPKILNVAHHGDATTDAMSFPKQERMIQALADPSNWLHGKPDAILFSGGGNDVVGEKFCIYLNDRLSGAAGLNSLRFDLALGAVKASYLDLFVFRDRYAPGVPVFGHAYDFAIPNGVHPLCIAEAWLQPSLTYENWSTRDGTAIVKQALQAMRAMLAGLAADPTNNFILVETQGLLKPGDWANELHPTVGGFKTMATTFLAALAKRFPGRAEPLTV</sequence>
<protein>
    <submittedName>
        <fullName evidence="1">SGNH/GDSL hydrolase family protein</fullName>
    </submittedName>
</protein>
<evidence type="ECO:0000313" key="1">
    <source>
        <dbReference type="EMBL" id="MET2825697.1"/>
    </source>
</evidence>
<dbReference type="SUPFAM" id="SSF52266">
    <property type="entry name" value="SGNH hydrolase"/>
    <property type="match status" value="1"/>
</dbReference>
<reference evidence="1 2" key="1">
    <citation type="submission" date="2024-06" db="EMBL/GenBank/DDBJ databases">
        <authorList>
            <person name="Kim D.-U."/>
        </authorList>
    </citation>
    <scope>NUCLEOTIDE SEQUENCE [LARGE SCALE GENOMIC DNA]</scope>
    <source>
        <strain evidence="1 2">KACC15460</strain>
    </source>
</reference>
<organism evidence="1 2">
    <name type="scientific">Mesorhizobium shangrilense</name>
    <dbReference type="NCBI Taxonomy" id="460060"/>
    <lineage>
        <taxon>Bacteria</taxon>
        <taxon>Pseudomonadati</taxon>
        <taxon>Pseudomonadota</taxon>
        <taxon>Alphaproteobacteria</taxon>
        <taxon>Hyphomicrobiales</taxon>
        <taxon>Phyllobacteriaceae</taxon>
        <taxon>Mesorhizobium</taxon>
    </lineage>
</organism>
<dbReference type="GO" id="GO:0016787">
    <property type="term" value="F:hydrolase activity"/>
    <property type="evidence" value="ECO:0007669"/>
    <property type="project" value="UniProtKB-KW"/>
</dbReference>
<keyword evidence="2" id="KW-1185">Reference proteome</keyword>
<accession>A0ABV2D6N9</accession>
<dbReference type="InterPro" id="IPR036514">
    <property type="entry name" value="SGNH_hydro_sf"/>
</dbReference>
<dbReference type="EMBL" id="JBEWSZ010000001">
    <property type="protein sequence ID" value="MET2825697.1"/>
    <property type="molecule type" value="Genomic_DNA"/>
</dbReference>